<gene>
    <name evidence="1" type="ORF">AUMI_110800</name>
</gene>
<dbReference type="KEGG" id="amin:AUMI_110800"/>
<dbReference type="InterPro" id="IPR057369">
    <property type="entry name" value="VG15"/>
</dbReference>
<dbReference type="AlphaFoldDB" id="A0A173LXP5"/>
<dbReference type="RefSeq" id="WP_096382254.1">
    <property type="nucleotide sequence ID" value="NZ_AP017457.1"/>
</dbReference>
<reference evidence="1 2" key="1">
    <citation type="journal article" date="2016" name="Genome Announc.">
        <title>Complete Genome Sequence of Aurantimicrobium minutum Type Strain KNCT, a Planktonic Ultramicrobacterium Isolated from River Water.</title>
        <authorList>
            <person name="Nakai R."/>
            <person name="Fujisawa T."/>
            <person name="Nakamura Y."/>
            <person name="Nishide H."/>
            <person name="Uchiyama I."/>
            <person name="Baba T."/>
            <person name="Toyoda A."/>
            <person name="Fujiyama A."/>
            <person name="Naganuma T."/>
            <person name="Niki H."/>
        </authorList>
    </citation>
    <scope>NUCLEOTIDE SEQUENCE [LARGE SCALE GENOMIC DNA]</scope>
    <source>
        <strain evidence="1 2">KNC</strain>
    </source>
</reference>
<dbReference type="OrthoDB" id="3268595at2"/>
<name>A0A173LXP5_9MICO</name>
<evidence type="ECO:0000313" key="2">
    <source>
        <dbReference type="Proteomes" id="UP000243847"/>
    </source>
</evidence>
<proteinExistence type="predicted"/>
<sequence length="273" mass="29942">MPSRKELADAYQTLSGRLIDAAGNQAKERFLNLGSWRDDDVPMFIDATIQDMTVVKAQAAKLATGFYREIAKLEGEKFTAPVIKPEQLTTGALRNGADVVQVYTRPFVTLRTALSQDKSMTQALEEAALRVEDIMRTEVQLARRSAGLLSRGRNSNIVGYVRVLSGAENCALCYVASTQRYHSGDLQPIHNNCDCGEMPIYGTTDVGQVIDEERLDAVHASIAERFGVSDRAARNVDYSKITIHEHGELGPVLTVSGQNFTGPSDLPPPRTWG</sequence>
<protein>
    <submittedName>
        <fullName evidence="1">Uncharacterized protein</fullName>
    </submittedName>
</protein>
<organism evidence="1 2">
    <name type="scientific">Aurantimicrobium minutum</name>
    <dbReference type="NCBI Taxonomy" id="708131"/>
    <lineage>
        <taxon>Bacteria</taxon>
        <taxon>Bacillati</taxon>
        <taxon>Actinomycetota</taxon>
        <taxon>Actinomycetes</taxon>
        <taxon>Micrococcales</taxon>
        <taxon>Microbacteriaceae</taxon>
        <taxon>Aurantimicrobium</taxon>
    </lineage>
</organism>
<accession>A0A173LXP5</accession>
<dbReference type="Pfam" id="PF25310">
    <property type="entry name" value="VG15"/>
    <property type="match status" value="1"/>
</dbReference>
<dbReference type="Proteomes" id="UP000243847">
    <property type="component" value="Chromosome sequence1"/>
</dbReference>
<dbReference type="EMBL" id="AP017457">
    <property type="protein sequence ID" value="BAU99622.1"/>
    <property type="molecule type" value="Genomic_DNA"/>
</dbReference>
<evidence type="ECO:0000313" key="1">
    <source>
        <dbReference type="EMBL" id="BAU99622.1"/>
    </source>
</evidence>
<dbReference type="GeneID" id="80452273"/>